<keyword evidence="1" id="KW-0812">Transmembrane</keyword>
<keyword evidence="1" id="KW-0472">Membrane</keyword>
<evidence type="ECO:0000313" key="2">
    <source>
        <dbReference type="EMBL" id="CAI8054475.1"/>
    </source>
</evidence>
<keyword evidence="1" id="KW-1133">Transmembrane helix</keyword>
<reference evidence="2" key="1">
    <citation type="submission" date="2023-03" db="EMBL/GenBank/DDBJ databases">
        <authorList>
            <person name="Steffen K."/>
            <person name="Cardenas P."/>
        </authorList>
    </citation>
    <scope>NUCLEOTIDE SEQUENCE</scope>
</reference>
<organism evidence="2 3">
    <name type="scientific">Geodia barretti</name>
    <name type="common">Barrett's horny sponge</name>
    <dbReference type="NCBI Taxonomy" id="519541"/>
    <lineage>
        <taxon>Eukaryota</taxon>
        <taxon>Metazoa</taxon>
        <taxon>Porifera</taxon>
        <taxon>Demospongiae</taxon>
        <taxon>Heteroscleromorpha</taxon>
        <taxon>Tetractinellida</taxon>
        <taxon>Astrophorina</taxon>
        <taxon>Geodiidae</taxon>
        <taxon>Geodia</taxon>
    </lineage>
</organism>
<comment type="caution">
    <text evidence="2">The sequence shown here is derived from an EMBL/GenBank/DDBJ whole genome shotgun (WGS) entry which is preliminary data.</text>
</comment>
<evidence type="ECO:0000256" key="1">
    <source>
        <dbReference type="SAM" id="Phobius"/>
    </source>
</evidence>
<protein>
    <submittedName>
        <fullName evidence="2">Uncharacterized protein</fullName>
    </submittedName>
</protein>
<keyword evidence="3" id="KW-1185">Reference proteome</keyword>
<proteinExistence type="predicted"/>
<evidence type="ECO:0000313" key="3">
    <source>
        <dbReference type="Proteomes" id="UP001174909"/>
    </source>
</evidence>
<dbReference type="EMBL" id="CASHTH010004183">
    <property type="protein sequence ID" value="CAI8054475.1"/>
    <property type="molecule type" value="Genomic_DNA"/>
</dbReference>
<name>A0AA35XJU1_GEOBA</name>
<dbReference type="AlphaFoldDB" id="A0AA35XJU1"/>
<dbReference type="Proteomes" id="UP001174909">
    <property type="component" value="Unassembled WGS sequence"/>
</dbReference>
<accession>A0AA35XJU1</accession>
<sequence>MICQVSKKTRSLHKLCSNIFFGNYFVFVFGMNICAVTCCISYCSALMETRCNQKTISFAS</sequence>
<gene>
    <name evidence="2" type="ORF">GBAR_LOCUS29724</name>
</gene>
<feature type="transmembrane region" description="Helical" evidence="1">
    <location>
        <begin position="21"/>
        <end position="47"/>
    </location>
</feature>